<protein>
    <recommendedName>
        <fullName evidence="1">Fucosyltransferase C-terminal domain-containing protein</fullName>
    </recommendedName>
</protein>
<dbReference type="AlphaFoldDB" id="A0A0F9W252"/>
<sequence>MPNKAIINIVYSPQTGPVTKVFENEKGEIWRSPKYDPNKINIGMGWYSIRKPKPHDSIWVVEPYCVLDRDYDPKFVSKFKYIFSWATKAFPKSKNKVVAMNHPSYHHFPSAEKLAESWVEWNKKTDEIVFVANNKSSRHHSELYSLRLQLADLLHKKSKYKVSWYGQMPIKRPYFRGNAKSKHDVLRKAKFSICTENSHDPIYTHGYFTEKLPDVWRAGTIPIYMGCYNIDDHKFPKHSYIDLRDYVQKTGRKFRINEKGLIGRIEGFTEERYKNWVGDIRGQIFRTQKLQQLSSFKVGYEKIINKFHSDIK</sequence>
<dbReference type="SUPFAM" id="SSF53756">
    <property type="entry name" value="UDP-Glycosyltransferase/glycogen phosphorylase"/>
    <property type="match status" value="1"/>
</dbReference>
<accession>A0A0F9W252</accession>
<dbReference type="Pfam" id="PF00852">
    <property type="entry name" value="Glyco_transf_10"/>
    <property type="match status" value="1"/>
</dbReference>
<dbReference type="Gene3D" id="3.40.50.11660">
    <property type="entry name" value="Glycosyl transferase family 10, C-terminal domain"/>
    <property type="match status" value="1"/>
</dbReference>
<dbReference type="InterPro" id="IPR055270">
    <property type="entry name" value="Glyco_tran_10_C"/>
</dbReference>
<evidence type="ECO:0000259" key="1">
    <source>
        <dbReference type="Pfam" id="PF00852"/>
    </source>
</evidence>
<dbReference type="EMBL" id="LAZR01000368">
    <property type="protein sequence ID" value="KKN72158.1"/>
    <property type="molecule type" value="Genomic_DNA"/>
</dbReference>
<evidence type="ECO:0000313" key="2">
    <source>
        <dbReference type="EMBL" id="KKN72158.1"/>
    </source>
</evidence>
<feature type="domain" description="Fucosyltransferase C-terminal" evidence="1">
    <location>
        <begin position="122"/>
        <end position="248"/>
    </location>
</feature>
<organism evidence="2">
    <name type="scientific">marine sediment metagenome</name>
    <dbReference type="NCBI Taxonomy" id="412755"/>
    <lineage>
        <taxon>unclassified sequences</taxon>
        <taxon>metagenomes</taxon>
        <taxon>ecological metagenomes</taxon>
    </lineage>
</organism>
<gene>
    <name evidence="2" type="ORF">LCGC14_0413700</name>
</gene>
<name>A0A0F9W252_9ZZZZ</name>
<reference evidence="2" key="1">
    <citation type="journal article" date="2015" name="Nature">
        <title>Complex archaea that bridge the gap between prokaryotes and eukaryotes.</title>
        <authorList>
            <person name="Spang A."/>
            <person name="Saw J.H."/>
            <person name="Jorgensen S.L."/>
            <person name="Zaremba-Niedzwiedzka K."/>
            <person name="Martijn J."/>
            <person name="Lind A.E."/>
            <person name="van Eijk R."/>
            <person name="Schleper C."/>
            <person name="Guy L."/>
            <person name="Ettema T.J."/>
        </authorList>
    </citation>
    <scope>NUCLEOTIDE SEQUENCE</scope>
</reference>
<proteinExistence type="predicted"/>
<dbReference type="InterPro" id="IPR038577">
    <property type="entry name" value="GT10-like_C_sf"/>
</dbReference>
<comment type="caution">
    <text evidence="2">The sequence shown here is derived from an EMBL/GenBank/DDBJ whole genome shotgun (WGS) entry which is preliminary data.</text>
</comment>